<evidence type="ECO:0000256" key="5">
    <source>
        <dbReference type="SAM" id="Phobius"/>
    </source>
</evidence>
<evidence type="ECO:0000256" key="2">
    <source>
        <dbReference type="ARBA" id="ARBA00022692"/>
    </source>
</evidence>
<feature type="transmembrane region" description="Helical" evidence="5">
    <location>
        <begin position="53"/>
        <end position="72"/>
    </location>
</feature>
<dbReference type="InterPro" id="IPR007267">
    <property type="entry name" value="GtrA_DPMS_TM"/>
</dbReference>
<dbReference type="RefSeq" id="WP_344936584.1">
    <property type="nucleotide sequence ID" value="NZ_BAAAZR010000002.1"/>
</dbReference>
<name>A0ABP7HPJ3_9ACTN</name>
<feature type="transmembrane region" description="Helical" evidence="5">
    <location>
        <begin position="24"/>
        <end position="47"/>
    </location>
</feature>
<comment type="caution">
    <text evidence="7">The sequence shown here is derived from an EMBL/GenBank/DDBJ whole genome shotgun (WGS) entry which is preliminary data.</text>
</comment>
<dbReference type="Proteomes" id="UP001500888">
    <property type="component" value="Unassembled WGS sequence"/>
</dbReference>
<organism evidence="7 8">
    <name type="scientific">Sphaerisporangium flaviroseum</name>
    <dbReference type="NCBI Taxonomy" id="509199"/>
    <lineage>
        <taxon>Bacteria</taxon>
        <taxon>Bacillati</taxon>
        <taxon>Actinomycetota</taxon>
        <taxon>Actinomycetes</taxon>
        <taxon>Streptosporangiales</taxon>
        <taxon>Streptosporangiaceae</taxon>
        <taxon>Sphaerisporangium</taxon>
    </lineage>
</organism>
<evidence type="ECO:0000256" key="3">
    <source>
        <dbReference type="ARBA" id="ARBA00022989"/>
    </source>
</evidence>
<evidence type="ECO:0000259" key="6">
    <source>
        <dbReference type="Pfam" id="PF04138"/>
    </source>
</evidence>
<accession>A0ABP7HPJ3</accession>
<keyword evidence="4 5" id="KW-0472">Membrane</keyword>
<evidence type="ECO:0000313" key="7">
    <source>
        <dbReference type="EMBL" id="GAA3798881.1"/>
    </source>
</evidence>
<evidence type="ECO:0000313" key="8">
    <source>
        <dbReference type="Proteomes" id="UP001500888"/>
    </source>
</evidence>
<feature type="transmembrane region" description="Helical" evidence="5">
    <location>
        <begin position="84"/>
        <end position="109"/>
    </location>
</feature>
<dbReference type="EMBL" id="BAAAZR010000002">
    <property type="protein sequence ID" value="GAA3798881.1"/>
    <property type="molecule type" value="Genomic_DNA"/>
</dbReference>
<keyword evidence="8" id="KW-1185">Reference proteome</keyword>
<evidence type="ECO:0000256" key="1">
    <source>
        <dbReference type="ARBA" id="ARBA00004141"/>
    </source>
</evidence>
<keyword evidence="2 5" id="KW-0812">Transmembrane</keyword>
<gene>
    <name evidence="7" type="ORF">GCM10022226_17850</name>
</gene>
<comment type="subcellular location">
    <subcellularLocation>
        <location evidence="1">Membrane</location>
        <topology evidence="1">Multi-pass membrane protein</topology>
    </subcellularLocation>
</comment>
<evidence type="ECO:0000256" key="4">
    <source>
        <dbReference type="ARBA" id="ARBA00023136"/>
    </source>
</evidence>
<sequence length="171" mass="18645">MRTLVADGAGRIASLTCMLGRRHVMYLAGSGITAAVYYGVLGASLAAGGGLPYPLLILLTHLTTSVIVYPWYRLMVFRAGAGSWLASWLRFYAAGLTFLATSLTGVPLLVEFLELPIMVAQGVIITVSPPLSYLLHRSWTFPERGRPGLGNVWRPLRQRRPVDRPLNPPLA</sequence>
<dbReference type="Pfam" id="PF04138">
    <property type="entry name" value="GtrA_DPMS_TM"/>
    <property type="match status" value="1"/>
</dbReference>
<reference evidence="8" key="1">
    <citation type="journal article" date="2019" name="Int. J. Syst. Evol. Microbiol.">
        <title>The Global Catalogue of Microorganisms (GCM) 10K type strain sequencing project: providing services to taxonomists for standard genome sequencing and annotation.</title>
        <authorList>
            <consortium name="The Broad Institute Genomics Platform"/>
            <consortium name="The Broad Institute Genome Sequencing Center for Infectious Disease"/>
            <person name="Wu L."/>
            <person name="Ma J."/>
        </authorList>
    </citation>
    <scope>NUCLEOTIDE SEQUENCE [LARGE SCALE GENOMIC DNA]</scope>
    <source>
        <strain evidence="8">JCM 16908</strain>
    </source>
</reference>
<keyword evidence="3 5" id="KW-1133">Transmembrane helix</keyword>
<proteinExistence type="predicted"/>
<feature type="domain" description="GtrA/DPMS transmembrane" evidence="6">
    <location>
        <begin position="26"/>
        <end position="141"/>
    </location>
</feature>
<protein>
    <recommendedName>
        <fullName evidence="6">GtrA/DPMS transmembrane domain-containing protein</fullName>
    </recommendedName>
</protein>